<protein>
    <submittedName>
        <fullName evidence="1">Uncharacterized protein</fullName>
    </submittedName>
</protein>
<reference evidence="1 2" key="1">
    <citation type="journal article" date="2019" name="G3 (Bethesda)">
        <title>Sequencing of a Wild Apple (Malus baccata) Genome Unravels the Differences Between Cultivated and Wild Apple Species Regarding Disease Resistance and Cold Tolerance.</title>
        <authorList>
            <person name="Chen X."/>
        </authorList>
    </citation>
    <scope>NUCLEOTIDE SEQUENCE [LARGE SCALE GENOMIC DNA]</scope>
    <source>
        <strain evidence="2">cv. Shandingzi</strain>
        <tissue evidence="1">Leaves</tissue>
    </source>
</reference>
<keyword evidence="2" id="KW-1185">Reference proteome</keyword>
<evidence type="ECO:0000313" key="1">
    <source>
        <dbReference type="EMBL" id="TQD78580.1"/>
    </source>
</evidence>
<sequence length="104" mass="12053">MLYLAHASRVFLSHGINASIPPWNVLLRNAYMGSSRKDTYMWTRQSKCAVQYLITARNIADHFTHDVGAHVIERDLTCAFEAHENIMLMALYQYKPDLMYGEEE</sequence>
<dbReference type="EMBL" id="VIEB01000899">
    <property type="protein sequence ID" value="TQD78580.1"/>
    <property type="molecule type" value="Genomic_DNA"/>
</dbReference>
<dbReference type="Proteomes" id="UP000315295">
    <property type="component" value="Unassembled WGS sequence"/>
</dbReference>
<gene>
    <name evidence="1" type="ORF">C1H46_035818</name>
</gene>
<name>A0A540KWL9_MALBA</name>
<proteinExistence type="predicted"/>
<comment type="caution">
    <text evidence="1">The sequence shown here is derived from an EMBL/GenBank/DDBJ whole genome shotgun (WGS) entry which is preliminary data.</text>
</comment>
<evidence type="ECO:0000313" key="2">
    <source>
        <dbReference type="Proteomes" id="UP000315295"/>
    </source>
</evidence>
<organism evidence="1 2">
    <name type="scientific">Malus baccata</name>
    <name type="common">Siberian crab apple</name>
    <name type="synonym">Pyrus baccata</name>
    <dbReference type="NCBI Taxonomy" id="106549"/>
    <lineage>
        <taxon>Eukaryota</taxon>
        <taxon>Viridiplantae</taxon>
        <taxon>Streptophyta</taxon>
        <taxon>Embryophyta</taxon>
        <taxon>Tracheophyta</taxon>
        <taxon>Spermatophyta</taxon>
        <taxon>Magnoliopsida</taxon>
        <taxon>eudicotyledons</taxon>
        <taxon>Gunneridae</taxon>
        <taxon>Pentapetalae</taxon>
        <taxon>rosids</taxon>
        <taxon>fabids</taxon>
        <taxon>Rosales</taxon>
        <taxon>Rosaceae</taxon>
        <taxon>Amygdaloideae</taxon>
        <taxon>Maleae</taxon>
        <taxon>Malus</taxon>
    </lineage>
</organism>
<dbReference type="AlphaFoldDB" id="A0A540KWL9"/>
<accession>A0A540KWL9</accession>